<dbReference type="SUPFAM" id="SSF54695">
    <property type="entry name" value="POZ domain"/>
    <property type="match status" value="1"/>
</dbReference>
<evidence type="ECO:0000256" key="4">
    <source>
        <dbReference type="ARBA" id="ARBA00022771"/>
    </source>
</evidence>
<feature type="domain" description="C2H2-type" evidence="10">
    <location>
        <begin position="829"/>
        <end position="856"/>
    </location>
</feature>
<dbReference type="CDD" id="cd18186">
    <property type="entry name" value="BTB_POZ_ZBTB_KLHL-like"/>
    <property type="match status" value="1"/>
</dbReference>
<evidence type="ECO:0000256" key="2">
    <source>
        <dbReference type="ARBA" id="ARBA00022723"/>
    </source>
</evidence>
<accession>A0A8S4NZ06</accession>
<evidence type="ECO:0000256" key="8">
    <source>
        <dbReference type="SAM" id="MobiDB-lite"/>
    </source>
</evidence>
<feature type="domain" description="C2H2-type" evidence="10">
    <location>
        <begin position="964"/>
        <end position="992"/>
    </location>
</feature>
<dbReference type="InterPro" id="IPR013087">
    <property type="entry name" value="Znf_C2H2_type"/>
</dbReference>
<comment type="subcellular location">
    <subcellularLocation>
        <location evidence="1">Nucleus</location>
    </subcellularLocation>
</comment>
<dbReference type="SMART" id="SM00225">
    <property type="entry name" value="BTB"/>
    <property type="match status" value="1"/>
</dbReference>
<sequence length="1091" mass="124342">MNQSQATISHTLSDPVLLSDERHKGKLSHLSVKLWNMLKQNQACDIKIKTCDVDVNAHSCILIATSEYFRKCFDLISRKRGTAEISGLIIDIRLQLGPGLNYKDLMNILHYIYTGDIEVTPDNCIFLFKASRILELEYLTELIIPLYVKICSLQISDLSAKEKQYLHNKTNYKKHEAADTSKSESQTLPAKGLGNNPEEEHVSLVTGNILPEHDIDEDSMGGETSNDINKETFEEKEPQMETKSSHLMNLECDEDDADASKQGSPINSENLDALGEVKLEIDKMDLNSDEFISNDANEGNPNDDELIINGGANLEYDQGNVNPELNSNDEPNSNENRVNSIDESLHTTEELTDAIKDEIYYGNETTKDTSSATITSSLLNRDNENDSGTSQCVQLEMENKTIIPVYIDHTYSSVLNITDSFEGGAHYSKTESRHLMNLECDEDDADASEHESPINSGNLDALDEVKLEPNEMDLNIDELISNDANEGNPNDDELIINQGAHLENDQGNVNPELNSNDEPNSNENRVSSIDESVHTTKELTDAIKDEIYYGNETTKDASSATITSNLLNRDNENDSGTSQCVELEMEDKTIIQVYIDRPYSSFLNTDMVNHFQDVPNVNIQKMNEFKDGEDGTNVHRDDIHEETLLNDQERYLDLYQEKCQYAVTHSPFNINVPSFGDDYTKPWPVSLANITSGVENEINIGYNGTCAESKEVITRDNKTDNNVTKIHNPSEQVPVLYGSVEEVSKINDDAPVIIKRSCRRLASHMYHKHGIVQSGFRLLKCAEEYKKEPNCTYATVGKIYLNGHIRIRHKQDHIIRPEIKKRKFQKPTFQCEECGQRYFSKTAVEDCLEAHRRREPVPCRMPSCMKTFLTKRREKWHYKKTHDEGAAEKRRTKLVSNVPNICQACGKDFRERCRLVQHESKVHKIPLPKGYHRYQCNRCSFWDISRGTVRFHERRHEKQGIKQYSCEVCGKKFTCFYSKEIHYRTYHEGKGYKCEHCDKLLPRKSSLIQHTRVMHTHKNIKRYQCHLCEHCCKIKGNLRLHLRNKHKLTVATHSKGSSVSSEQLKDAVIITKEGSVVPYVPELSEDLHGQS</sequence>
<evidence type="ECO:0000256" key="3">
    <source>
        <dbReference type="ARBA" id="ARBA00022737"/>
    </source>
</evidence>
<dbReference type="EMBL" id="CAIIXF020000006">
    <property type="protein sequence ID" value="CAH1785841.1"/>
    <property type="molecule type" value="Genomic_DNA"/>
</dbReference>
<dbReference type="InterPro" id="IPR000210">
    <property type="entry name" value="BTB/POZ_dom"/>
</dbReference>
<dbReference type="InterPro" id="IPR011333">
    <property type="entry name" value="SKP1/BTB/POZ_sf"/>
</dbReference>
<name>A0A8S4NZ06_OWEFU</name>
<dbReference type="OrthoDB" id="6085123at2759"/>
<dbReference type="PANTHER" id="PTHR24394:SF29">
    <property type="entry name" value="MYONEURIN"/>
    <property type="match status" value="1"/>
</dbReference>
<evidence type="ECO:0000256" key="5">
    <source>
        <dbReference type="ARBA" id="ARBA00022833"/>
    </source>
</evidence>
<feature type="compositionally biased region" description="Basic and acidic residues" evidence="8">
    <location>
        <begin position="228"/>
        <end position="244"/>
    </location>
</feature>
<reference evidence="11" key="1">
    <citation type="submission" date="2022-03" db="EMBL/GenBank/DDBJ databases">
        <authorList>
            <person name="Martin C."/>
        </authorList>
    </citation>
    <scope>NUCLEOTIDE SEQUENCE</scope>
</reference>
<feature type="domain" description="C2H2-type" evidence="10">
    <location>
        <begin position="992"/>
        <end position="1020"/>
    </location>
</feature>
<feature type="compositionally biased region" description="Polar residues" evidence="8">
    <location>
        <begin position="319"/>
        <end position="342"/>
    </location>
</feature>
<evidence type="ECO:0000256" key="1">
    <source>
        <dbReference type="ARBA" id="ARBA00004123"/>
    </source>
</evidence>
<feature type="compositionally biased region" description="Polar residues" evidence="8">
    <location>
        <begin position="505"/>
        <end position="530"/>
    </location>
</feature>
<dbReference type="PROSITE" id="PS00028">
    <property type="entry name" value="ZINC_FINGER_C2H2_1"/>
    <property type="match status" value="5"/>
</dbReference>
<dbReference type="InterPro" id="IPR036236">
    <property type="entry name" value="Znf_C2H2_sf"/>
</dbReference>
<feature type="region of interest" description="Disordered" evidence="8">
    <location>
        <begin position="314"/>
        <end position="345"/>
    </location>
</feature>
<evidence type="ECO:0000313" key="11">
    <source>
        <dbReference type="EMBL" id="CAH1785841.1"/>
    </source>
</evidence>
<keyword evidence="12" id="KW-1185">Reference proteome</keyword>
<feature type="domain" description="BTB" evidence="9">
    <location>
        <begin position="44"/>
        <end position="121"/>
    </location>
</feature>
<keyword evidence="3" id="KW-0677">Repeat</keyword>
<dbReference type="PROSITE" id="PS50157">
    <property type="entry name" value="ZINC_FINGER_C2H2_2"/>
    <property type="match status" value="4"/>
</dbReference>
<dbReference type="SUPFAM" id="SSF57667">
    <property type="entry name" value="beta-beta-alpha zinc fingers"/>
    <property type="match status" value="1"/>
</dbReference>
<dbReference type="GO" id="GO:0005634">
    <property type="term" value="C:nucleus"/>
    <property type="evidence" value="ECO:0007669"/>
    <property type="project" value="UniProtKB-SubCell"/>
</dbReference>
<keyword evidence="2" id="KW-0479">Metal-binding</keyword>
<dbReference type="PROSITE" id="PS50097">
    <property type="entry name" value="BTB"/>
    <property type="match status" value="1"/>
</dbReference>
<dbReference type="Pfam" id="PF00651">
    <property type="entry name" value="BTB"/>
    <property type="match status" value="1"/>
</dbReference>
<dbReference type="Gene3D" id="3.30.160.60">
    <property type="entry name" value="Classic Zinc Finger"/>
    <property type="match status" value="2"/>
</dbReference>
<proteinExistence type="predicted"/>
<dbReference type="GO" id="GO:0008270">
    <property type="term" value="F:zinc ion binding"/>
    <property type="evidence" value="ECO:0007669"/>
    <property type="project" value="UniProtKB-KW"/>
</dbReference>
<evidence type="ECO:0000256" key="6">
    <source>
        <dbReference type="ARBA" id="ARBA00023242"/>
    </source>
</evidence>
<protein>
    <submittedName>
        <fullName evidence="11">Uncharacterized protein</fullName>
    </submittedName>
</protein>
<evidence type="ECO:0000256" key="7">
    <source>
        <dbReference type="PROSITE-ProRule" id="PRU00042"/>
    </source>
</evidence>
<feature type="region of interest" description="Disordered" evidence="8">
    <location>
        <begin position="503"/>
        <end position="532"/>
    </location>
</feature>
<feature type="compositionally biased region" description="Basic and acidic residues" evidence="8">
    <location>
        <begin position="173"/>
        <end position="182"/>
    </location>
</feature>
<dbReference type="GO" id="GO:0000981">
    <property type="term" value="F:DNA-binding transcription factor activity, RNA polymerase II-specific"/>
    <property type="evidence" value="ECO:0007669"/>
    <property type="project" value="TreeGrafter"/>
</dbReference>
<dbReference type="AlphaFoldDB" id="A0A8S4NZ06"/>
<dbReference type="Proteomes" id="UP000749559">
    <property type="component" value="Unassembled WGS sequence"/>
</dbReference>
<feature type="region of interest" description="Disordered" evidence="8">
    <location>
        <begin position="171"/>
        <end position="199"/>
    </location>
</feature>
<feature type="region of interest" description="Disordered" evidence="8">
    <location>
        <begin position="443"/>
        <end position="462"/>
    </location>
</feature>
<gene>
    <name evidence="11" type="ORF">OFUS_LOCUS11846</name>
</gene>
<dbReference type="SMART" id="SM00355">
    <property type="entry name" value="ZnF_C2H2"/>
    <property type="match status" value="7"/>
</dbReference>
<dbReference type="Gene3D" id="3.30.710.10">
    <property type="entry name" value="Potassium Channel Kv1.1, Chain A"/>
    <property type="match status" value="1"/>
</dbReference>
<organism evidence="11 12">
    <name type="scientific">Owenia fusiformis</name>
    <name type="common">Polychaete worm</name>
    <dbReference type="NCBI Taxonomy" id="6347"/>
    <lineage>
        <taxon>Eukaryota</taxon>
        <taxon>Metazoa</taxon>
        <taxon>Spiralia</taxon>
        <taxon>Lophotrochozoa</taxon>
        <taxon>Annelida</taxon>
        <taxon>Polychaeta</taxon>
        <taxon>Sedentaria</taxon>
        <taxon>Canalipalpata</taxon>
        <taxon>Sabellida</taxon>
        <taxon>Oweniida</taxon>
        <taxon>Oweniidae</taxon>
        <taxon>Owenia</taxon>
    </lineage>
</organism>
<feature type="region of interest" description="Disordered" evidence="8">
    <location>
        <begin position="212"/>
        <end position="244"/>
    </location>
</feature>
<keyword evidence="5" id="KW-0862">Zinc</keyword>
<evidence type="ECO:0000259" key="10">
    <source>
        <dbReference type="PROSITE" id="PS50157"/>
    </source>
</evidence>
<keyword evidence="4 7" id="KW-0863">Zinc-finger</keyword>
<comment type="caution">
    <text evidence="11">The sequence shown here is derived from an EMBL/GenBank/DDBJ whole genome shotgun (WGS) entry which is preliminary data.</text>
</comment>
<evidence type="ECO:0000313" key="12">
    <source>
        <dbReference type="Proteomes" id="UP000749559"/>
    </source>
</evidence>
<keyword evidence="6" id="KW-0539">Nucleus</keyword>
<dbReference type="PANTHER" id="PTHR24394">
    <property type="entry name" value="ZINC FINGER PROTEIN"/>
    <property type="match status" value="1"/>
</dbReference>
<feature type="domain" description="C2H2-type" evidence="10">
    <location>
        <begin position="900"/>
        <end position="928"/>
    </location>
</feature>
<evidence type="ECO:0000259" key="9">
    <source>
        <dbReference type="PROSITE" id="PS50097"/>
    </source>
</evidence>